<sequence>MDAISVLEDRVAYLDVVKGLDIHSLVSIEDVVSYRSVIAKRLIQEDIKRQILPENLTGFSDIHDYMDGNMYLLDEQDAESRHASFYNWAELDVAEVINCFNRVIDNVDAWLVSQQGAVQ</sequence>
<evidence type="ECO:0000313" key="1">
    <source>
        <dbReference type="EMBL" id="OOV87323.1"/>
    </source>
</evidence>
<dbReference type="Proteomes" id="UP000190064">
    <property type="component" value="Unassembled WGS sequence"/>
</dbReference>
<accession>A0A1T1HBZ8</accession>
<dbReference type="RefSeq" id="WP_078319685.1">
    <property type="nucleotide sequence ID" value="NZ_FXTS01000003.1"/>
</dbReference>
<proteinExistence type="predicted"/>
<comment type="caution">
    <text evidence="1">The sequence shown here is derived from an EMBL/GenBank/DDBJ whole genome shotgun (WGS) entry which is preliminary data.</text>
</comment>
<dbReference type="AlphaFoldDB" id="A0A1T1HBZ8"/>
<evidence type="ECO:0000313" key="2">
    <source>
        <dbReference type="Proteomes" id="UP000190064"/>
    </source>
</evidence>
<protein>
    <submittedName>
        <fullName evidence="1">Uncharacterized protein</fullName>
    </submittedName>
</protein>
<dbReference type="STRING" id="966.BTA35_0210155"/>
<reference evidence="1" key="1">
    <citation type="submission" date="2017-02" db="EMBL/GenBank/DDBJ databases">
        <title>Draft Genome Sequence of the Salt Water Bacterium Oceanospirillum linum ATCC 11336.</title>
        <authorList>
            <person name="Trachtenberg A.M."/>
            <person name="Carney J.G."/>
            <person name="Linnane J.D."/>
            <person name="Rheaume B.A."/>
            <person name="Pitts N.L."/>
            <person name="Mykles D.L."/>
            <person name="Maclea K.S."/>
        </authorList>
    </citation>
    <scope>NUCLEOTIDE SEQUENCE [LARGE SCALE GENOMIC DNA]</scope>
    <source>
        <strain evidence="1">ATCC 11336</strain>
    </source>
</reference>
<gene>
    <name evidence="1" type="ORF">BTA35_0210155</name>
</gene>
<keyword evidence="2" id="KW-1185">Reference proteome</keyword>
<name>A0A1T1HBZ8_OCELI</name>
<dbReference type="EMBL" id="MTSD02000003">
    <property type="protein sequence ID" value="OOV87323.1"/>
    <property type="molecule type" value="Genomic_DNA"/>
</dbReference>
<organism evidence="1 2">
    <name type="scientific">Oceanospirillum linum</name>
    <dbReference type="NCBI Taxonomy" id="966"/>
    <lineage>
        <taxon>Bacteria</taxon>
        <taxon>Pseudomonadati</taxon>
        <taxon>Pseudomonadota</taxon>
        <taxon>Gammaproteobacteria</taxon>
        <taxon>Oceanospirillales</taxon>
        <taxon>Oceanospirillaceae</taxon>
        <taxon>Oceanospirillum</taxon>
    </lineage>
</organism>